<dbReference type="STRING" id="436010.A0A166DR60"/>
<dbReference type="GO" id="GO:0005739">
    <property type="term" value="C:mitochondrion"/>
    <property type="evidence" value="ECO:0007669"/>
    <property type="project" value="TreeGrafter"/>
</dbReference>
<dbReference type="InterPro" id="IPR036191">
    <property type="entry name" value="RRF_sf"/>
</dbReference>
<comment type="similarity">
    <text evidence="1">Belongs to the RRF family.</text>
</comment>
<evidence type="ECO:0000313" key="5">
    <source>
        <dbReference type="EMBL" id="KZP14986.1"/>
    </source>
</evidence>
<dbReference type="Pfam" id="PF01765">
    <property type="entry name" value="RRF"/>
    <property type="match status" value="1"/>
</dbReference>
<dbReference type="SUPFAM" id="SSF55194">
    <property type="entry name" value="Ribosome recycling factor, RRF"/>
    <property type="match status" value="1"/>
</dbReference>
<evidence type="ECO:0000256" key="2">
    <source>
        <dbReference type="ARBA" id="ARBA00022917"/>
    </source>
</evidence>
<keyword evidence="6" id="KW-1185">Reference proteome</keyword>
<gene>
    <name evidence="5" type="ORF">FIBSPDRAFT_867798</name>
</gene>
<dbReference type="InterPro" id="IPR023584">
    <property type="entry name" value="Ribosome_recyc_fac_dom"/>
</dbReference>
<feature type="domain" description="Ribosome recycling factor" evidence="4">
    <location>
        <begin position="88"/>
        <end position="238"/>
    </location>
</feature>
<proteinExistence type="inferred from homology"/>
<dbReference type="AlphaFoldDB" id="A0A166DR60"/>
<dbReference type="PANTHER" id="PTHR20982:SF3">
    <property type="entry name" value="MITOCHONDRIAL RIBOSOME RECYCLING FACTOR PSEUDO 1"/>
    <property type="match status" value="1"/>
</dbReference>
<dbReference type="GO" id="GO:0006412">
    <property type="term" value="P:translation"/>
    <property type="evidence" value="ECO:0007669"/>
    <property type="project" value="UniProtKB-KW"/>
</dbReference>
<dbReference type="EMBL" id="KV417610">
    <property type="protein sequence ID" value="KZP14986.1"/>
    <property type="molecule type" value="Genomic_DNA"/>
</dbReference>
<dbReference type="InterPro" id="IPR002661">
    <property type="entry name" value="Ribosome_recyc_fac"/>
</dbReference>
<dbReference type="GO" id="GO:0043023">
    <property type="term" value="F:ribosomal large subunit binding"/>
    <property type="evidence" value="ECO:0007669"/>
    <property type="project" value="TreeGrafter"/>
</dbReference>
<organism evidence="5 6">
    <name type="scientific">Athelia psychrophila</name>
    <dbReference type="NCBI Taxonomy" id="1759441"/>
    <lineage>
        <taxon>Eukaryota</taxon>
        <taxon>Fungi</taxon>
        <taxon>Dikarya</taxon>
        <taxon>Basidiomycota</taxon>
        <taxon>Agaricomycotina</taxon>
        <taxon>Agaricomycetes</taxon>
        <taxon>Agaricomycetidae</taxon>
        <taxon>Atheliales</taxon>
        <taxon>Atheliaceae</taxon>
        <taxon>Athelia</taxon>
    </lineage>
</organism>
<sequence>MSLLRPILASTRLVLPRLASSSRAHPNSILKSTPYRTYASKSKSKQSTATLVPGSQQKLTDPAAVEEYSKAEQKMATAVAWYAKEVSQLETRASGRVTPALLAPVRVTLEGAPFRLEDVATVGVREGSTLIVTVFEEHTMKHVEKALYDAKLPGIAPQRQDSRTIKIPIPKPTVEARTALATTAQKLAEDCRMQLRKAQGASTKKGKYEKHSVELEEFQKLTDAKISEVDRILAATKKVMGGR</sequence>
<dbReference type="FunFam" id="3.30.1360.40:FF:000001">
    <property type="entry name" value="Ribosome-recycling factor"/>
    <property type="match status" value="1"/>
</dbReference>
<evidence type="ECO:0000256" key="1">
    <source>
        <dbReference type="ARBA" id="ARBA00005912"/>
    </source>
</evidence>
<name>A0A166DR60_9AGAM</name>
<dbReference type="Gene3D" id="1.10.132.20">
    <property type="entry name" value="Ribosome-recycling factor"/>
    <property type="match status" value="1"/>
</dbReference>
<dbReference type="OrthoDB" id="407355at2759"/>
<dbReference type="Proteomes" id="UP000076532">
    <property type="component" value="Unassembled WGS sequence"/>
</dbReference>
<evidence type="ECO:0000259" key="4">
    <source>
        <dbReference type="Pfam" id="PF01765"/>
    </source>
</evidence>
<keyword evidence="2" id="KW-0648">Protein biosynthesis</keyword>
<dbReference type="Gene3D" id="3.30.1360.40">
    <property type="match status" value="1"/>
</dbReference>
<evidence type="ECO:0000256" key="3">
    <source>
        <dbReference type="ARBA" id="ARBA00024909"/>
    </source>
</evidence>
<protein>
    <submittedName>
        <fullName evidence="5">Ribosome recycling factor</fullName>
    </submittedName>
</protein>
<comment type="function">
    <text evidence="3">Necessary for protein synthesis in mitochondria. Functions as a ribosome recycling factor in mitochondria.</text>
</comment>
<evidence type="ECO:0000313" key="6">
    <source>
        <dbReference type="Proteomes" id="UP000076532"/>
    </source>
</evidence>
<dbReference type="PANTHER" id="PTHR20982">
    <property type="entry name" value="RIBOSOME RECYCLING FACTOR"/>
    <property type="match status" value="1"/>
</dbReference>
<accession>A0A166DR60</accession>
<reference evidence="5 6" key="1">
    <citation type="journal article" date="2016" name="Mol. Biol. Evol.">
        <title>Comparative Genomics of Early-Diverging Mushroom-Forming Fungi Provides Insights into the Origins of Lignocellulose Decay Capabilities.</title>
        <authorList>
            <person name="Nagy L.G."/>
            <person name="Riley R."/>
            <person name="Tritt A."/>
            <person name="Adam C."/>
            <person name="Daum C."/>
            <person name="Floudas D."/>
            <person name="Sun H."/>
            <person name="Yadav J.S."/>
            <person name="Pangilinan J."/>
            <person name="Larsson K.H."/>
            <person name="Matsuura K."/>
            <person name="Barry K."/>
            <person name="Labutti K."/>
            <person name="Kuo R."/>
            <person name="Ohm R.A."/>
            <person name="Bhattacharya S.S."/>
            <person name="Shirouzu T."/>
            <person name="Yoshinaga Y."/>
            <person name="Martin F.M."/>
            <person name="Grigoriev I.V."/>
            <person name="Hibbett D.S."/>
        </authorList>
    </citation>
    <scope>NUCLEOTIDE SEQUENCE [LARGE SCALE GENOMIC DNA]</scope>
    <source>
        <strain evidence="5 6">CBS 109695</strain>
    </source>
</reference>